<evidence type="ECO:0000313" key="4">
    <source>
        <dbReference type="Proteomes" id="UP000288805"/>
    </source>
</evidence>
<dbReference type="Proteomes" id="UP000288805">
    <property type="component" value="Unassembled WGS sequence"/>
</dbReference>
<feature type="compositionally biased region" description="Acidic residues" evidence="2">
    <location>
        <begin position="331"/>
        <end position="342"/>
    </location>
</feature>
<evidence type="ECO:0000256" key="2">
    <source>
        <dbReference type="SAM" id="MobiDB-lite"/>
    </source>
</evidence>
<comment type="caution">
    <text evidence="3">The sequence shown here is derived from an EMBL/GenBank/DDBJ whole genome shotgun (WGS) entry which is preliminary data.</text>
</comment>
<sequence length="342" mass="40178">MLKITYLNGVFPWDVAQKYYPLALNQRSQVQASLAFKWCRVERWTHVLRYQKEEALNFRVAKDTELTNLRSIVTFNSLHLSLVLLMLKFHDSCWKFPSQMLKYHDLLQELTVEIGALERQRDEFEAELKKVNASLAAARARLHNARKKRAYTAQNENQVRDELEKYGDYFVNLVIIFSLLTRSAIIPSMGDENSKAMNLRKNLEEEYLDYEAKFITTFSVVVSMKKQFYAQNEDLSRKDDQKVQELFDALEKIKDEFESIERPTLEIETPTRRSSQPPILETPQKSPSGYLKHIMPEYKSIKRDKALDREAELLELESEFGKSSRDHSSDEISDWVCDELER</sequence>
<feature type="compositionally biased region" description="Polar residues" evidence="2">
    <location>
        <begin position="272"/>
        <end position="287"/>
    </location>
</feature>
<gene>
    <name evidence="3" type="ORF">CK203_074671</name>
</gene>
<dbReference type="AlphaFoldDB" id="A0A438DWH9"/>
<dbReference type="EMBL" id="QGNW01001471">
    <property type="protein sequence ID" value="RVW39760.1"/>
    <property type="molecule type" value="Genomic_DNA"/>
</dbReference>
<proteinExistence type="predicted"/>
<name>A0A438DWH9_VITVI</name>
<dbReference type="PANTHER" id="PTHR34121:SF5">
    <property type="entry name" value="CENTROSOMAL PROTEIN OF 135 KDA-LIKE PROTEIN"/>
    <property type="match status" value="1"/>
</dbReference>
<evidence type="ECO:0000256" key="1">
    <source>
        <dbReference type="SAM" id="Coils"/>
    </source>
</evidence>
<accession>A0A438DWH9</accession>
<evidence type="ECO:0000313" key="3">
    <source>
        <dbReference type="EMBL" id="RVW39760.1"/>
    </source>
</evidence>
<feature type="region of interest" description="Disordered" evidence="2">
    <location>
        <begin position="266"/>
        <end position="291"/>
    </location>
</feature>
<feature type="compositionally biased region" description="Basic and acidic residues" evidence="2">
    <location>
        <begin position="319"/>
        <end position="330"/>
    </location>
</feature>
<organism evidence="3 4">
    <name type="scientific">Vitis vinifera</name>
    <name type="common">Grape</name>
    <dbReference type="NCBI Taxonomy" id="29760"/>
    <lineage>
        <taxon>Eukaryota</taxon>
        <taxon>Viridiplantae</taxon>
        <taxon>Streptophyta</taxon>
        <taxon>Embryophyta</taxon>
        <taxon>Tracheophyta</taxon>
        <taxon>Spermatophyta</taxon>
        <taxon>Magnoliopsida</taxon>
        <taxon>eudicotyledons</taxon>
        <taxon>Gunneridae</taxon>
        <taxon>Pentapetalae</taxon>
        <taxon>rosids</taxon>
        <taxon>Vitales</taxon>
        <taxon>Vitaceae</taxon>
        <taxon>Viteae</taxon>
        <taxon>Vitis</taxon>
    </lineage>
</organism>
<feature type="region of interest" description="Disordered" evidence="2">
    <location>
        <begin position="318"/>
        <end position="342"/>
    </location>
</feature>
<dbReference type="PANTHER" id="PTHR34121">
    <property type="entry name" value="MYOSIN-11"/>
    <property type="match status" value="1"/>
</dbReference>
<protein>
    <submittedName>
        <fullName evidence="3">Uncharacterized protein</fullName>
    </submittedName>
</protein>
<reference evidence="3 4" key="1">
    <citation type="journal article" date="2018" name="PLoS Genet.">
        <title>Population sequencing reveals clonal diversity and ancestral inbreeding in the grapevine cultivar Chardonnay.</title>
        <authorList>
            <person name="Roach M.J."/>
            <person name="Johnson D.L."/>
            <person name="Bohlmann J."/>
            <person name="van Vuuren H.J."/>
            <person name="Jones S.J."/>
            <person name="Pretorius I.S."/>
            <person name="Schmidt S.A."/>
            <person name="Borneman A.R."/>
        </authorList>
    </citation>
    <scope>NUCLEOTIDE SEQUENCE [LARGE SCALE GENOMIC DNA]</scope>
    <source>
        <strain evidence="4">cv. Chardonnay</strain>
        <tissue evidence="3">Leaf</tissue>
    </source>
</reference>
<feature type="coiled-coil region" evidence="1">
    <location>
        <begin position="107"/>
        <end position="148"/>
    </location>
</feature>
<keyword evidence="1" id="KW-0175">Coiled coil</keyword>